<accession>A0A4R5QET6</accession>
<evidence type="ECO:0000313" key="3">
    <source>
        <dbReference type="Proteomes" id="UP000295096"/>
    </source>
</evidence>
<dbReference type="OrthoDB" id="9811118at2"/>
<comment type="caution">
    <text evidence="2">The sequence shown here is derived from an EMBL/GenBank/DDBJ whole genome shotgun (WGS) entry which is preliminary data.</text>
</comment>
<dbReference type="Pfam" id="PF01722">
    <property type="entry name" value="BolA"/>
    <property type="match status" value="1"/>
</dbReference>
<dbReference type="InterPro" id="IPR036065">
    <property type="entry name" value="BolA-like_sf"/>
</dbReference>
<evidence type="ECO:0000313" key="2">
    <source>
        <dbReference type="EMBL" id="TDH61383.1"/>
    </source>
</evidence>
<sequence>MHTRADRIRQTLEASFAPAQVEVRDDSQLHAGHAGAAPGGETHYSVLAVSPAFAGMTRVARSRAVHAVLEAEFGRGLHALALKLQTPEEAGAA</sequence>
<organism evidence="2 3">
    <name type="scientific">Dankookia rubra</name>
    <dbReference type="NCBI Taxonomy" id="1442381"/>
    <lineage>
        <taxon>Bacteria</taxon>
        <taxon>Pseudomonadati</taxon>
        <taxon>Pseudomonadota</taxon>
        <taxon>Alphaproteobacteria</taxon>
        <taxon>Acetobacterales</taxon>
        <taxon>Roseomonadaceae</taxon>
        <taxon>Dankookia</taxon>
    </lineage>
</organism>
<evidence type="ECO:0000256" key="1">
    <source>
        <dbReference type="RuleBase" id="RU003860"/>
    </source>
</evidence>
<dbReference type="EMBL" id="SMSJ01000022">
    <property type="protein sequence ID" value="TDH61383.1"/>
    <property type="molecule type" value="Genomic_DNA"/>
</dbReference>
<proteinExistence type="inferred from homology"/>
<gene>
    <name evidence="2" type="ORF">E2C06_17235</name>
</gene>
<dbReference type="Gene3D" id="3.30.300.90">
    <property type="entry name" value="BolA-like"/>
    <property type="match status" value="1"/>
</dbReference>
<dbReference type="InterPro" id="IPR002634">
    <property type="entry name" value="BolA"/>
</dbReference>
<reference evidence="2 3" key="1">
    <citation type="journal article" date="2016" name="J. Microbiol.">
        <title>Dankookia rubra gen. nov., sp. nov., an alphaproteobacterium isolated from sediment of a shallow stream.</title>
        <authorList>
            <person name="Kim W.H."/>
            <person name="Kim D.H."/>
            <person name="Kang K."/>
            <person name="Ahn T.Y."/>
        </authorList>
    </citation>
    <scope>NUCLEOTIDE SEQUENCE [LARGE SCALE GENOMIC DNA]</scope>
    <source>
        <strain evidence="2 3">JCM30602</strain>
    </source>
</reference>
<dbReference type="GO" id="GO:0016226">
    <property type="term" value="P:iron-sulfur cluster assembly"/>
    <property type="evidence" value="ECO:0007669"/>
    <property type="project" value="TreeGrafter"/>
</dbReference>
<dbReference type="PANTHER" id="PTHR46230">
    <property type="match status" value="1"/>
</dbReference>
<dbReference type="AlphaFoldDB" id="A0A4R5QET6"/>
<dbReference type="PIRSF" id="PIRSF003113">
    <property type="entry name" value="BolA"/>
    <property type="match status" value="1"/>
</dbReference>
<dbReference type="RefSeq" id="WP_133289855.1">
    <property type="nucleotide sequence ID" value="NZ_SMSJ01000022.1"/>
</dbReference>
<comment type="similarity">
    <text evidence="1">Belongs to the BolA/IbaG family.</text>
</comment>
<dbReference type="PANTHER" id="PTHR46230:SF7">
    <property type="entry name" value="BOLA-LIKE PROTEIN 1"/>
    <property type="match status" value="1"/>
</dbReference>
<dbReference type="Proteomes" id="UP000295096">
    <property type="component" value="Unassembled WGS sequence"/>
</dbReference>
<protein>
    <submittedName>
        <fullName evidence="2">BolA family transcriptional regulator</fullName>
    </submittedName>
</protein>
<dbReference type="SUPFAM" id="SSF82657">
    <property type="entry name" value="BolA-like"/>
    <property type="match status" value="1"/>
</dbReference>
<name>A0A4R5QET6_9PROT</name>
<keyword evidence="3" id="KW-1185">Reference proteome</keyword>